<dbReference type="Proteomes" id="UP000265768">
    <property type="component" value="Unassembled WGS sequence"/>
</dbReference>
<keyword evidence="2" id="KW-1185">Reference proteome</keyword>
<dbReference type="AlphaFoldDB" id="A0A3A4B5W9"/>
<sequence>MIVIAAIVTVLTVGIAAVVYVVIANMNLADDHPGCQVSAPEGTLDLDLEQAQVSATIAAVAARRKLPERAVVIAYATGLQESKLRNLAFGDRDSVGVFQQRPSMGWGSPEKLQDVVYATNKFFAALVKVKGYLKKPLHEAAQAVQKSADGTAYAQHEPDAKILAAAFTGRTAKALRCWFPEEDENGEKPAKRIGEALRELKRAMGSVDASGNRLTVSSERSGWLIASWAVAHAQPYGISGVRHDGVVWLAERGHDGWTSDEREQAQAGIVLN</sequence>
<protein>
    <submittedName>
        <fullName evidence="1">Uncharacterized protein</fullName>
    </submittedName>
</protein>
<reference evidence="1 2" key="1">
    <citation type="submission" date="2018-09" db="EMBL/GenBank/DDBJ databases">
        <title>YIM 75507 draft genome.</title>
        <authorList>
            <person name="Tang S."/>
            <person name="Feng Y."/>
        </authorList>
    </citation>
    <scope>NUCLEOTIDE SEQUENCE [LARGE SCALE GENOMIC DNA]</scope>
    <source>
        <strain evidence="1 2">YIM 75507</strain>
    </source>
</reference>
<evidence type="ECO:0000313" key="1">
    <source>
        <dbReference type="EMBL" id="RJL33441.1"/>
    </source>
</evidence>
<comment type="caution">
    <text evidence="1">The sequence shown here is derived from an EMBL/GenBank/DDBJ whole genome shotgun (WGS) entry which is preliminary data.</text>
</comment>
<proteinExistence type="predicted"/>
<evidence type="ECO:0000313" key="2">
    <source>
        <dbReference type="Proteomes" id="UP000265768"/>
    </source>
</evidence>
<name>A0A3A4B5W9_9ACTN</name>
<organism evidence="1 2">
    <name type="scientific">Bailinhaonella thermotolerans</name>
    <dbReference type="NCBI Taxonomy" id="1070861"/>
    <lineage>
        <taxon>Bacteria</taxon>
        <taxon>Bacillati</taxon>
        <taxon>Actinomycetota</taxon>
        <taxon>Actinomycetes</taxon>
        <taxon>Streptosporangiales</taxon>
        <taxon>Streptosporangiaceae</taxon>
        <taxon>Bailinhaonella</taxon>
    </lineage>
</organism>
<gene>
    <name evidence="1" type="ORF">D5H75_11680</name>
</gene>
<accession>A0A3A4B5W9</accession>
<dbReference type="EMBL" id="QZEY01000003">
    <property type="protein sequence ID" value="RJL33441.1"/>
    <property type="molecule type" value="Genomic_DNA"/>
</dbReference>